<gene>
    <name evidence="1" type="ORF">RD2015_2767</name>
</gene>
<sequence length="178" mass="19525">MKTPFSRFWAHSAGAAEAFPGVYPLTIYFDGACPLCLAEMTNLQLRNVAGLLRFEDASRPDFKAYPPGTDRPALMALLHVQCADGRVLRGAEAFRLIYAGARLRGLARLISAPGLRQLVDWVYPFVARNRYRIPRSVAHLVLETTLRRAAQRRAGASACASGQCEVPPASTPNTLPKE</sequence>
<evidence type="ECO:0000313" key="1">
    <source>
        <dbReference type="EMBL" id="ALV07232.1"/>
    </source>
</evidence>
<proteinExistence type="predicted"/>
<dbReference type="PANTHER" id="PTHR34290:SF2">
    <property type="entry name" value="OS04G0668800 PROTEIN"/>
    <property type="match status" value="1"/>
</dbReference>
<dbReference type="RefSeq" id="WP_083525630.1">
    <property type="nucleotide sequence ID" value="NZ_CP013729.1"/>
</dbReference>
<dbReference type="STRING" id="76731.RD2015_2767"/>
<dbReference type="OrthoDB" id="5294764at2"/>
<reference evidence="1 2" key="1">
    <citation type="submission" date="2015-12" db="EMBL/GenBank/DDBJ databases">
        <title>Complete genome of Roseateles depolymerans KCTC 42856.</title>
        <authorList>
            <person name="Kim K.M."/>
        </authorList>
    </citation>
    <scope>NUCLEOTIDE SEQUENCE [LARGE SCALE GENOMIC DNA]</scope>
    <source>
        <strain evidence="1 2">KCTC 42856</strain>
    </source>
</reference>
<protein>
    <submittedName>
        <fullName evidence="1">Putative thiol-disulfide oxidoreductase DCC</fullName>
    </submittedName>
</protein>
<dbReference type="InterPro" id="IPR044691">
    <property type="entry name" value="DCC1_Trx"/>
</dbReference>
<dbReference type="Pfam" id="PF04134">
    <property type="entry name" value="DCC1-like"/>
    <property type="match status" value="1"/>
</dbReference>
<organism evidence="1 2">
    <name type="scientific">Roseateles depolymerans</name>
    <dbReference type="NCBI Taxonomy" id="76731"/>
    <lineage>
        <taxon>Bacteria</taxon>
        <taxon>Pseudomonadati</taxon>
        <taxon>Pseudomonadota</taxon>
        <taxon>Betaproteobacteria</taxon>
        <taxon>Burkholderiales</taxon>
        <taxon>Sphaerotilaceae</taxon>
        <taxon>Roseateles</taxon>
    </lineage>
</organism>
<evidence type="ECO:0000313" key="2">
    <source>
        <dbReference type="Proteomes" id="UP000060699"/>
    </source>
</evidence>
<dbReference type="Proteomes" id="UP000060699">
    <property type="component" value="Chromosome"/>
</dbReference>
<accession>A0A0U3NFL7</accession>
<dbReference type="InterPro" id="IPR007263">
    <property type="entry name" value="DCC1-like"/>
</dbReference>
<name>A0A0U3NFL7_9BURK</name>
<keyword evidence="2" id="KW-1185">Reference proteome</keyword>
<dbReference type="KEGG" id="rdp:RD2015_2767"/>
<dbReference type="AlphaFoldDB" id="A0A0U3NFL7"/>
<dbReference type="PANTHER" id="PTHR34290">
    <property type="entry name" value="SI:CH73-390P7.2"/>
    <property type="match status" value="1"/>
</dbReference>
<dbReference type="EMBL" id="CP013729">
    <property type="protein sequence ID" value="ALV07232.1"/>
    <property type="molecule type" value="Genomic_DNA"/>
</dbReference>
<dbReference type="GO" id="GO:0015035">
    <property type="term" value="F:protein-disulfide reductase activity"/>
    <property type="evidence" value="ECO:0007669"/>
    <property type="project" value="InterPro"/>
</dbReference>